<keyword evidence="3" id="KW-1185">Reference proteome</keyword>
<sequence>MKLSRLALARGGRLLTAACVIGFALTTPAAAAGPVTSTATAEVVAPPAGMHHYVVSVGRVVANEATAWVRLAQYTFNDDGTVSSTHWYWTHRRSFVRVSTGIKATGCPARDCYVRTADGFKSTTAPDALSGTYAVNGSALRITWDGGIWEDWTVSEPIAGKLGKLTFSASSYGQTAGWGYGSEAAWNTRVSVTQIASDAPPLRSDGYYWNNGSINHTVSTGFDHPWKVCTGNTCLSDEHTATACNPRASDGKPMIDYYLTLPYPGATDRRNALEHWCEANADGRGEYCYTGNSHIKPMLQIIDSDGRFHGWVGVEASPNETVPNQQSTLGIFVAADDM</sequence>
<reference evidence="2" key="1">
    <citation type="submission" date="2021-01" db="EMBL/GenBank/DDBJ databases">
        <title>Whole genome shotgun sequence of Rugosimonospora africana NBRC 104875.</title>
        <authorList>
            <person name="Komaki H."/>
            <person name="Tamura T."/>
        </authorList>
    </citation>
    <scope>NUCLEOTIDE SEQUENCE</scope>
    <source>
        <strain evidence="2">NBRC 104875</strain>
    </source>
</reference>
<name>A0A8J3R0W3_9ACTN</name>
<comment type="caution">
    <text evidence="2">The sequence shown here is derived from an EMBL/GenBank/DDBJ whole genome shotgun (WGS) entry which is preliminary data.</text>
</comment>
<dbReference type="Proteomes" id="UP000642748">
    <property type="component" value="Unassembled WGS sequence"/>
</dbReference>
<dbReference type="EMBL" id="BONZ01000082">
    <property type="protein sequence ID" value="GIH19538.1"/>
    <property type="molecule type" value="Genomic_DNA"/>
</dbReference>
<dbReference type="AlphaFoldDB" id="A0A8J3R0W3"/>
<protein>
    <submittedName>
        <fullName evidence="2">Uncharacterized protein</fullName>
    </submittedName>
</protein>
<keyword evidence="1" id="KW-0732">Signal</keyword>
<evidence type="ECO:0000313" key="2">
    <source>
        <dbReference type="EMBL" id="GIH19538.1"/>
    </source>
</evidence>
<feature type="chain" id="PRO_5035323385" evidence="1">
    <location>
        <begin position="32"/>
        <end position="338"/>
    </location>
</feature>
<organism evidence="2 3">
    <name type="scientific">Rugosimonospora africana</name>
    <dbReference type="NCBI Taxonomy" id="556532"/>
    <lineage>
        <taxon>Bacteria</taxon>
        <taxon>Bacillati</taxon>
        <taxon>Actinomycetota</taxon>
        <taxon>Actinomycetes</taxon>
        <taxon>Micromonosporales</taxon>
        <taxon>Micromonosporaceae</taxon>
        <taxon>Rugosimonospora</taxon>
    </lineage>
</organism>
<dbReference type="RefSeq" id="WP_203922996.1">
    <property type="nucleotide sequence ID" value="NZ_BONZ01000082.1"/>
</dbReference>
<evidence type="ECO:0000256" key="1">
    <source>
        <dbReference type="SAM" id="SignalP"/>
    </source>
</evidence>
<feature type="signal peptide" evidence="1">
    <location>
        <begin position="1"/>
        <end position="31"/>
    </location>
</feature>
<evidence type="ECO:0000313" key="3">
    <source>
        <dbReference type="Proteomes" id="UP000642748"/>
    </source>
</evidence>
<gene>
    <name evidence="2" type="ORF">Raf01_77100</name>
</gene>
<proteinExistence type="predicted"/>
<accession>A0A8J3R0W3</accession>